<dbReference type="AlphaFoldDB" id="A0A9D3XV71"/>
<evidence type="ECO:0000313" key="1">
    <source>
        <dbReference type="EMBL" id="KAH1185963.1"/>
    </source>
</evidence>
<comment type="caution">
    <text evidence="1">The sequence shown here is derived from an EMBL/GenBank/DDBJ whole genome shotgun (WGS) entry which is preliminary data.</text>
</comment>
<name>A0A9D3XV71_9SAUR</name>
<organism evidence="1 2">
    <name type="scientific">Mauremys mutica</name>
    <name type="common">yellowpond turtle</name>
    <dbReference type="NCBI Taxonomy" id="74926"/>
    <lineage>
        <taxon>Eukaryota</taxon>
        <taxon>Metazoa</taxon>
        <taxon>Chordata</taxon>
        <taxon>Craniata</taxon>
        <taxon>Vertebrata</taxon>
        <taxon>Euteleostomi</taxon>
        <taxon>Archelosauria</taxon>
        <taxon>Testudinata</taxon>
        <taxon>Testudines</taxon>
        <taxon>Cryptodira</taxon>
        <taxon>Durocryptodira</taxon>
        <taxon>Testudinoidea</taxon>
        <taxon>Geoemydidae</taxon>
        <taxon>Geoemydinae</taxon>
        <taxon>Mauremys</taxon>
    </lineage>
</organism>
<sequence length="107" mass="12200">MHQNVLTQQSFAYKSTLYLFFFPKKCLPDVAFISSALLIVMHFQSEETVLSKPEYRVFLMLGFCLHRSAMNTWYLGTIFPHLTPILSAQDCIRSSTGNPGGLLMQMC</sequence>
<gene>
    <name evidence="1" type="ORF">KIL84_018712</name>
</gene>
<evidence type="ECO:0000313" key="2">
    <source>
        <dbReference type="Proteomes" id="UP000827986"/>
    </source>
</evidence>
<keyword evidence="2" id="KW-1185">Reference proteome</keyword>
<proteinExistence type="predicted"/>
<reference evidence="1" key="1">
    <citation type="submission" date="2021-09" db="EMBL/GenBank/DDBJ databases">
        <title>The genome of Mauremys mutica provides insights into the evolution of semi-aquatic lifestyle.</title>
        <authorList>
            <person name="Gong S."/>
            <person name="Gao Y."/>
        </authorList>
    </citation>
    <scope>NUCLEOTIDE SEQUENCE</scope>
    <source>
        <strain evidence="1">MM-2020</strain>
        <tissue evidence="1">Muscle</tissue>
    </source>
</reference>
<dbReference type="Proteomes" id="UP000827986">
    <property type="component" value="Unassembled WGS sequence"/>
</dbReference>
<accession>A0A9D3XV71</accession>
<dbReference type="EMBL" id="JAHDVG010000463">
    <property type="protein sequence ID" value="KAH1185963.1"/>
    <property type="molecule type" value="Genomic_DNA"/>
</dbReference>
<protein>
    <submittedName>
        <fullName evidence="1">Uncharacterized protein</fullName>
    </submittedName>
</protein>